<organism evidence="2 3">
    <name type="scientific">Paenibacillus sepulcri</name>
    <dbReference type="NCBI Taxonomy" id="359917"/>
    <lineage>
        <taxon>Bacteria</taxon>
        <taxon>Bacillati</taxon>
        <taxon>Bacillota</taxon>
        <taxon>Bacilli</taxon>
        <taxon>Bacillales</taxon>
        <taxon>Paenibacillaceae</taxon>
        <taxon>Paenibacillus</taxon>
    </lineage>
</organism>
<keyword evidence="1" id="KW-1133">Transmembrane helix</keyword>
<feature type="non-terminal residue" evidence="2">
    <location>
        <position position="1"/>
    </location>
</feature>
<comment type="caution">
    <text evidence="2">The sequence shown here is derived from an EMBL/GenBank/DDBJ whole genome shotgun (WGS) entry which is preliminary data.</text>
</comment>
<evidence type="ECO:0000256" key="1">
    <source>
        <dbReference type="SAM" id="Phobius"/>
    </source>
</evidence>
<accession>A0ABS7BVH7</accession>
<proteinExistence type="predicted"/>
<keyword evidence="1" id="KW-0472">Membrane</keyword>
<feature type="transmembrane region" description="Helical" evidence="1">
    <location>
        <begin position="32"/>
        <end position="51"/>
    </location>
</feature>
<name>A0ABS7BVH7_9BACL</name>
<reference evidence="2 3" key="1">
    <citation type="submission" date="2021-07" db="EMBL/GenBank/DDBJ databases">
        <title>Paenibacillus radiodurans sp. nov., isolated from the southeastern edge of Tengger Desert.</title>
        <authorList>
            <person name="Zhang G."/>
        </authorList>
    </citation>
    <scope>NUCLEOTIDE SEQUENCE [LARGE SCALE GENOMIC DNA]</scope>
    <source>
        <strain evidence="2 3">CCM 7311</strain>
    </source>
</reference>
<evidence type="ECO:0000313" key="3">
    <source>
        <dbReference type="Proteomes" id="UP001519887"/>
    </source>
</evidence>
<evidence type="ECO:0000313" key="2">
    <source>
        <dbReference type="EMBL" id="MBW7452652.1"/>
    </source>
</evidence>
<dbReference type="EMBL" id="JAHZIK010000010">
    <property type="protein sequence ID" value="MBW7452652.1"/>
    <property type="molecule type" value="Genomic_DNA"/>
</dbReference>
<dbReference type="Proteomes" id="UP001519887">
    <property type="component" value="Unassembled WGS sequence"/>
</dbReference>
<evidence type="ECO:0008006" key="4">
    <source>
        <dbReference type="Google" id="ProtNLM"/>
    </source>
</evidence>
<keyword evidence="3" id="KW-1185">Reference proteome</keyword>
<gene>
    <name evidence="2" type="ORF">K0U00_01175</name>
</gene>
<protein>
    <recommendedName>
        <fullName evidence="4">MFS transporter</fullName>
    </recommendedName>
</protein>
<keyword evidence="1" id="KW-0812">Transmembrane</keyword>
<sequence length="61" mass="6175">GLSILATVASSVTASATDPSSNEAMLSGFHNALAVGGSFALFALLLALISMRKKKATVQHT</sequence>